<dbReference type="InterPro" id="IPR005119">
    <property type="entry name" value="LysR_subst-bd"/>
</dbReference>
<dbReference type="EMBL" id="DRSQ01000222">
    <property type="protein sequence ID" value="HHE32979.1"/>
    <property type="molecule type" value="Genomic_DNA"/>
</dbReference>
<dbReference type="SUPFAM" id="SSF46785">
    <property type="entry name" value="Winged helix' DNA-binding domain"/>
    <property type="match status" value="1"/>
</dbReference>
<evidence type="ECO:0000259" key="5">
    <source>
        <dbReference type="PROSITE" id="PS50931"/>
    </source>
</evidence>
<evidence type="ECO:0000313" key="6">
    <source>
        <dbReference type="EMBL" id="HHE32979.1"/>
    </source>
</evidence>
<gene>
    <name evidence="6" type="ORF">ENL07_10265</name>
</gene>
<dbReference type="InterPro" id="IPR036390">
    <property type="entry name" value="WH_DNA-bd_sf"/>
</dbReference>
<dbReference type="InterPro" id="IPR000847">
    <property type="entry name" value="LysR_HTH_N"/>
</dbReference>
<evidence type="ECO:0000256" key="2">
    <source>
        <dbReference type="ARBA" id="ARBA00023015"/>
    </source>
</evidence>
<keyword evidence="4" id="KW-0804">Transcription</keyword>
<accession>A0A7C5HD95</accession>
<comment type="similarity">
    <text evidence="1">Belongs to the LysR transcriptional regulatory family.</text>
</comment>
<evidence type="ECO:0000256" key="4">
    <source>
        <dbReference type="ARBA" id="ARBA00023163"/>
    </source>
</evidence>
<organism evidence="6">
    <name type="scientific">Chlorobaculum parvum</name>
    <dbReference type="NCBI Taxonomy" id="274539"/>
    <lineage>
        <taxon>Bacteria</taxon>
        <taxon>Pseudomonadati</taxon>
        <taxon>Chlorobiota</taxon>
        <taxon>Chlorobiia</taxon>
        <taxon>Chlorobiales</taxon>
        <taxon>Chlorobiaceae</taxon>
        <taxon>Chlorobaculum</taxon>
    </lineage>
</organism>
<protein>
    <submittedName>
        <fullName evidence="6">LysR family transcriptional regulator</fullName>
    </submittedName>
</protein>
<dbReference type="PANTHER" id="PTHR30126:SF39">
    <property type="entry name" value="HTH-TYPE TRANSCRIPTIONAL REGULATOR CYSL"/>
    <property type="match status" value="1"/>
</dbReference>
<dbReference type="Pfam" id="PF00126">
    <property type="entry name" value="HTH_1"/>
    <property type="match status" value="1"/>
</dbReference>
<dbReference type="Proteomes" id="UP000886058">
    <property type="component" value="Unassembled WGS sequence"/>
</dbReference>
<proteinExistence type="inferred from homology"/>
<evidence type="ECO:0000256" key="1">
    <source>
        <dbReference type="ARBA" id="ARBA00009437"/>
    </source>
</evidence>
<dbReference type="PRINTS" id="PR00039">
    <property type="entry name" value="HTHLYSR"/>
</dbReference>
<dbReference type="SUPFAM" id="SSF53850">
    <property type="entry name" value="Periplasmic binding protein-like II"/>
    <property type="match status" value="1"/>
</dbReference>
<dbReference type="Pfam" id="PF03466">
    <property type="entry name" value="LysR_substrate"/>
    <property type="match status" value="1"/>
</dbReference>
<dbReference type="InterPro" id="IPR036388">
    <property type="entry name" value="WH-like_DNA-bd_sf"/>
</dbReference>
<dbReference type="PROSITE" id="PS50931">
    <property type="entry name" value="HTH_LYSR"/>
    <property type="match status" value="1"/>
</dbReference>
<dbReference type="Gene3D" id="1.10.10.10">
    <property type="entry name" value="Winged helix-like DNA-binding domain superfamily/Winged helix DNA-binding domain"/>
    <property type="match status" value="1"/>
</dbReference>
<dbReference type="AlphaFoldDB" id="A0A7C5HD95"/>
<dbReference type="CDD" id="cd08420">
    <property type="entry name" value="PBP2_CysL_like"/>
    <property type="match status" value="1"/>
</dbReference>
<dbReference type="Gene3D" id="3.40.190.10">
    <property type="entry name" value="Periplasmic binding protein-like II"/>
    <property type="match status" value="2"/>
</dbReference>
<reference evidence="6" key="1">
    <citation type="journal article" date="2020" name="mSystems">
        <title>Genome- and Community-Level Interaction Insights into Carbon Utilization and Element Cycling Functions of Hydrothermarchaeota in Hydrothermal Sediment.</title>
        <authorList>
            <person name="Zhou Z."/>
            <person name="Liu Y."/>
            <person name="Xu W."/>
            <person name="Pan J."/>
            <person name="Luo Z.H."/>
            <person name="Li M."/>
        </authorList>
    </citation>
    <scope>NUCLEOTIDE SEQUENCE [LARGE SCALE GENOMIC DNA]</scope>
    <source>
        <strain evidence="6">HyVt-633</strain>
    </source>
</reference>
<name>A0A7C5HD95_9CHLB</name>
<dbReference type="FunFam" id="1.10.10.10:FF:000001">
    <property type="entry name" value="LysR family transcriptional regulator"/>
    <property type="match status" value="1"/>
</dbReference>
<comment type="caution">
    <text evidence="6">The sequence shown here is derived from an EMBL/GenBank/DDBJ whole genome shotgun (WGS) entry which is preliminary data.</text>
</comment>
<keyword evidence="3" id="KW-0238">DNA-binding</keyword>
<dbReference type="GO" id="GO:0003700">
    <property type="term" value="F:DNA-binding transcription factor activity"/>
    <property type="evidence" value="ECO:0007669"/>
    <property type="project" value="InterPro"/>
</dbReference>
<evidence type="ECO:0000256" key="3">
    <source>
        <dbReference type="ARBA" id="ARBA00023125"/>
    </source>
</evidence>
<dbReference type="GO" id="GO:0000976">
    <property type="term" value="F:transcription cis-regulatory region binding"/>
    <property type="evidence" value="ECO:0007669"/>
    <property type="project" value="TreeGrafter"/>
</dbReference>
<keyword evidence="2" id="KW-0805">Transcription regulation</keyword>
<feature type="domain" description="HTH lysR-type" evidence="5">
    <location>
        <begin position="1"/>
        <end position="58"/>
    </location>
</feature>
<sequence>MIDFRLKVFDTVARRLSFTKAAEELCISQPAVTKHIKELERQMNLRLFERRGNRVALSEGGRILLKHTEAIHDISRQLEDELNMLHKVHRGSLSIGASTTIAQYVLPPLLTMFHRLYAEVRLSMLTANTEQIENALLQHKIMLGIIEGESKRRDIIYTPFARDEILLVCNPAHPLARKEDIRLDELVATPLLLREPGSGTLEVIANGLKLAGLRLSDITVEMHLGSSESIKSYLMYSQDCMAFISRDAVKKELDEGLLKTLRVRKLSMHRQFSFITLHGQSGGLVELFMRFSVQHHTGR</sequence>
<dbReference type="PANTHER" id="PTHR30126">
    <property type="entry name" value="HTH-TYPE TRANSCRIPTIONAL REGULATOR"/>
    <property type="match status" value="1"/>
</dbReference>